<name>A0A9J6GAQ0_HAELO</name>
<keyword evidence="2" id="KW-1185">Reference proteome</keyword>
<evidence type="ECO:0000313" key="2">
    <source>
        <dbReference type="Proteomes" id="UP000821853"/>
    </source>
</evidence>
<comment type="caution">
    <text evidence="1">The sequence shown here is derived from an EMBL/GenBank/DDBJ whole genome shotgun (WGS) entry which is preliminary data.</text>
</comment>
<protein>
    <submittedName>
        <fullName evidence="1">Uncharacterized protein</fullName>
    </submittedName>
</protein>
<gene>
    <name evidence="1" type="ORF">HPB48_015437</name>
</gene>
<evidence type="ECO:0000313" key="1">
    <source>
        <dbReference type="EMBL" id="KAH9375462.1"/>
    </source>
</evidence>
<dbReference type="AlphaFoldDB" id="A0A9J6GAQ0"/>
<accession>A0A9J6GAQ0</accession>
<dbReference type="EMBL" id="JABSTR010000007">
    <property type="protein sequence ID" value="KAH9375462.1"/>
    <property type="molecule type" value="Genomic_DNA"/>
</dbReference>
<proteinExistence type="predicted"/>
<organism evidence="1 2">
    <name type="scientific">Haemaphysalis longicornis</name>
    <name type="common">Bush tick</name>
    <dbReference type="NCBI Taxonomy" id="44386"/>
    <lineage>
        <taxon>Eukaryota</taxon>
        <taxon>Metazoa</taxon>
        <taxon>Ecdysozoa</taxon>
        <taxon>Arthropoda</taxon>
        <taxon>Chelicerata</taxon>
        <taxon>Arachnida</taxon>
        <taxon>Acari</taxon>
        <taxon>Parasitiformes</taxon>
        <taxon>Ixodida</taxon>
        <taxon>Ixodoidea</taxon>
        <taxon>Ixodidae</taxon>
        <taxon>Haemaphysalinae</taxon>
        <taxon>Haemaphysalis</taxon>
    </lineage>
</organism>
<dbReference type="OMA" id="MRARTEI"/>
<dbReference type="VEuPathDB" id="VectorBase:HLOH_056808"/>
<dbReference type="OrthoDB" id="6512366at2759"/>
<sequence>MAVSKRAECAELQEWVQPVVDHLYWCVAVSKGDGLLLVAMWKSMLNHVINVHSDHGETYPRCVHDDIPDGKWLLPGTPSYARLLTIATERTLLKDMEQLSSLGQTYGLESYHSLLIKFAPKSVAFTPEAMRARTEIAVLHQNENAGRPQAVTKEGEPRYKRKMLRTNNRQEVACSVKTKPTYGYVKVLMAEMLHVCSECPSFKEANTRKDRSHIPLPMSQKLPNRRETKVLAAERCTRFRANPATSL</sequence>
<dbReference type="Proteomes" id="UP000821853">
    <property type="component" value="Chromosome 5"/>
</dbReference>
<dbReference type="PANTHER" id="PTHR31751:SF42">
    <property type="entry name" value="PROTEIN CBG10204"/>
    <property type="match status" value="1"/>
</dbReference>
<reference evidence="1 2" key="1">
    <citation type="journal article" date="2020" name="Cell">
        <title>Large-Scale Comparative Analyses of Tick Genomes Elucidate Their Genetic Diversity and Vector Capacities.</title>
        <authorList>
            <consortium name="Tick Genome and Microbiome Consortium (TIGMIC)"/>
            <person name="Jia N."/>
            <person name="Wang J."/>
            <person name="Shi W."/>
            <person name="Du L."/>
            <person name="Sun Y."/>
            <person name="Zhan W."/>
            <person name="Jiang J.F."/>
            <person name="Wang Q."/>
            <person name="Zhang B."/>
            <person name="Ji P."/>
            <person name="Bell-Sakyi L."/>
            <person name="Cui X.M."/>
            <person name="Yuan T.T."/>
            <person name="Jiang B.G."/>
            <person name="Yang W.F."/>
            <person name="Lam T.T."/>
            <person name="Chang Q.C."/>
            <person name="Ding S.J."/>
            <person name="Wang X.J."/>
            <person name="Zhu J.G."/>
            <person name="Ruan X.D."/>
            <person name="Zhao L."/>
            <person name="Wei J.T."/>
            <person name="Ye R.Z."/>
            <person name="Que T.C."/>
            <person name="Du C.H."/>
            <person name="Zhou Y.H."/>
            <person name="Cheng J.X."/>
            <person name="Dai P.F."/>
            <person name="Guo W.B."/>
            <person name="Han X.H."/>
            <person name="Huang E.J."/>
            <person name="Li L.F."/>
            <person name="Wei W."/>
            <person name="Gao Y.C."/>
            <person name="Liu J.Z."/>
            <person name="Shao H.Z."/>
            <person name="Wang X."/>
            <person name="Wang C.C."/>
            <person name="Yang T.C."/>
            <person name="Huo Q.B."/>
            <person name="Li W."/>
            <person name="Chen H.Y."/>
            <person name="Chen S.E."/>
            <person name="Zhou L.G."/>
            <person name="Ni X.B."/>
            <person name="Tian J.H."/>
            <person name="Sheng Y."/>
            <person name="Liu T."/>
            <person name="Pan Y.S."/>
            <person name="Xia L.Y."/>
            <person name="Li J."/>
            <person name="Zhao F."/>
            <person name="Cao W.C."/>
        </authorList>
    </citation>
    <scope>NUCLEOTIDE SEQUENCE [LARGE SCALE GENOMIC DNA]</scope>
    <source>
        <strain evidence="1">HaeL-2018</strain>
    </source>
</reference>
<dbReference type="PANTHER" id="PTHR31751">
    <property type="entry name" value="SI:CH211-108C17.2-RELATED-RELATED"/>
    <property type="match status" value="1"/>
</dbReference>